<evidence type="ECO:0000313" key="3">
    <source>
        <dbReference type="Proteomes" id="UP000574390"/>
    </source>
</evidence>
<sequence>MSNNGEATTGAQTPREPPETSTTSPTSLKKLIKYLERQNFDYLHNENTPTSPLNYLQVYTDDDLNYITDVKISDYTKLPTTTTTDAYTINYPTWTYQLHYLYLPYL</sequence>
<proteinExistence type="predicted"/>
<dbReference type="EMBL" id="JABANM010008652">
    <property type="protein sequence ID" value="KAF4742254.1"/>
    <property type="molecule type" value="Genomic_DNA"/>
</dbReference>
<comment type="caution">
    <text evidence="2">The sequence shown here is derived from an EMBL/GenBank/DDBJ whole genome shotgun (WGS) entry which is preliminary data.</text>
</comment>
<feature type="compositionally biased region" description="Polar residues" evidence="1">
    <location>
        <begin position="1"/>
        <end position="12"/>
    </location>
</feature>
<reference evidence="2 3" key="1">
    <citation type="submission" date="2020-04" db="EMBL/GenBank/DDBJ databases">
        <title>Perkinsus olseni comparative genomics.</title>
        <authorList>
            <person name="Bogema D.R."/>
        </authorList>
    </citation>
    <scope>NUCLEOTIDE SEQUENCE [LARGE SCALE GENOMIC DNA]</scope>
    <source>
        <strain evidence="2">ATCC PRA-205</strain>
    </source>
</reference>
<feature type="region of interest" description="Disordered" evidence="1">
    <location>
        <begin position="1"/>
        <end position="26"/>
    </location>
</feature>
<dbReference type="AlphaFoldDB" id="A0A7J6TAF9"/>
<accession>A0A7J6TAF9</accession>
<name>A0A7J6TAF9_PEROL</name>
<evidence type="ECO:0000256" key="1">
    <source>
        <dbReference type="SAM" id="MobiDB-lite"/>
    </source>
</evidence>
<gene>
    <name evidence="2" type="ORF">FOZ62_001540</name>
</gene>
<organism evidence="2 3">
    <name type="scientific">Perkinsus olseni</name>
    <name type="common">Perkinsus atlanticus</name>
    <dbReference type="NCBI Taxonomy" id="32597"/>
    <lineage>
        <taxon>Eukaryota</taxon>
        <taxon>Sar</taxon>
        <taxon>Alveolata</taxon>
        <taxon>Perkinsozoa</taxon>
        <taxon>Perkinsea</taxon>
        <taxon>Perkinsida</taxon>
        <taxon>Perkinsidae</taxon>
        <taxon>Perkinsus</taxon>
    </lineage>
</organism>
<evidence type="ECO:0000313" key="2">
    <source>
        <dbReference type="EMBL" id="KAF4742254.1"/>
    </source>
</evidence>
<protein>
    <submittedName>
        <fullName evidence="2">Uncharacterized protein</fullName>
    </submittedName>
</protein>
<dbReference type="Proteomes" id="UP000574390">
    <property type="component" value="Unassembled WGS sequence"/>
</dbReference>